<dbReference type="Proteomes" id="UP000028549">
    <property type="component" value="Unassembled WGS sequence"/>
</dbReference>
<accession>A0A084H0Z6</accession>
<gene>
    <name evidence="1" type="ORF">GS18_0206540</name>
</gene>
<evidence type="ECO:0000313" key="2">
    <source>
        <dbReference type="Proteomes" id="UP000028549"/>
    </source>
</evidence>
<name>A0A084H0Z6_METID</name>
<dbReference type="STRING" id="246786.GS18_0206540"/>
<evidence type="ECO:0000313" key="1">
    <source>
        <dbReference type="EMBL" id="KEZ53258.1"/>
    </source>
</evidence>
<reference evidence="1 2" key="1">
    <citation type="journal article" date="2005" name="Int. J. Syst. Evol. Microbiol.">
        <title>Bacillus cibi sp. nov., isolated from jeotgal, a traditional Korean fermented seafood.</title>
        <authorList>
            <person name="Yoon J.H."/>
            <person name="Lee C.H."/>
            <person name="Oh T.K."/>
        </authorList>
    </citation>
    <scope>NUCLEOTIDE SEQUENCE [LARGE SCALE GENOMIC DNA]</scope>
    <source>
        <strain evidence="1 2">DSM 16189</strain>
    </source>
</reference>
<keyword evidence="2" id="KW-1185">Reference proteome</keyword>
<sequence>MTPCPAAALRLICQNKIPQKGGTRTFRVIYYLTAGAKRALPLFYGMKRAREIPQAQLRKLPALPEVIL</sequence>
<dbReference type="EMBL" id="JNVC02000002">
    <property type="protein sequence ID" value="KEZ53258.1"/>
    <property type="molecule type" value="Genomic_DNA"/>
</dbReference>
<comment type="caution">
    <text evidence="1">The sequence shown here is derived from an EMBL/GenBank/DDBJ whole genome shotgun (WGS) entry which is preliminary data.</text>
</comment>
<dbReference type="AlphaFoldDB" id="A0A084H0Z6"/>
<protein>
    <submittedName>
        <fullName evidence="1">Uncharacterized protein</fullName>
    </submittedName>
</protein>
<organism evidence="1 2">
    <name type="scientific">Metabacillus indicus</name>
    <name type="common">Bacillus indicus</name>
    <dbReference type="NCBI Taxonomy" id="246786"/>
    <lineage>
        <taxon>Bacteria</taxon>
        <taxon>Bacillati</taxon>
        <taxon>Bacillota</taxon>
        <taxon>Bacilli</taxon>
        <taxon>Bacillales</taxon>
        <taxon>Bacillaceae</taxon>
        <taxon>Metabacillus</taxon>
    </lineage>
</organism>
<proteinExistence type="predicted"/>